<name>A0AAV7JC69_9METZ</name>
<dbReference type="InterPro" id="IPR001584">
    <property type="entry name" value="Integrase_cat-core"/>
</dbReference>
<proteinExistence type="predicted"/>
<dbReference type="PANTHER" id="PTHR37984">
    <property type="entry name" value="PROTEIN CBG26694"/>
    <property type="match status" value="1"/>
</dbReference>
<comment type="caution">
    <text evidence="2">The sequence shown here is derived from an EMBL/GenBank/DDBJ whole genome shotgun (WGS) entry which is preliminary data.</text>
</comment>
<evidence type="ECO:0000313" key="2">
    <source>
        <dbReference type="EMBL" id="KAI6646363.1"/>
    </source>
</evidence>
<dbReference type="PROSITE" id="PS50994">
    <property type="entry name" value="INTEGRASE"/>
    <property type="match status" value="1"/>
</dbReference>
<evidence type="ECO:0000313" key="3">
    <source>
        <dbReference type="Proteomes" id="UP001165289"/>
    </source>
</evidence>
<dbReference type="InterPro" id="IPR012337">
    <property type="entry name" value="RNaseH-like_sf"/>
</dbReference>
<gene>
    <name evidence="2" type="ORF">LOD99_9234</name>
</gene>
<organism evidence="2 3">
    <name type="scientific">Oopsacas minuta</name>
    <dbReference type="NCBI Taxonomy" id="111878"/>
    <lineage>
        <taxon>Eukaryota</taxon>
        <taxon>Metazoa</taxon>
        <taxon>Porifera</taxon>
        <taxon>Hexactinellida</taxon>
        <taxon>Hexasterophora</taxon>
        <taxon>Lyssacinosida</taxon>
        <taxon>Leucopsacidae</taxon>
        <taxon>Oopsacas</taxon>
    </lineage>
</organism>
<dbReference type="GO" id="GO:0015074">
    <property type="term" value="P:DNA integration"/>
    <property type="evidence" value="ECO:0007669"/>
    <property type="project" value="InterPro"/>
</dbReference>
<sequence>MSLILESTLPIDGLRNKYDWNGIYNDVGSYIRTCHDCQTSAALPPQPQRELQPIPPPEEPWCHCGIDLICNMSRTVLGFQHILVIVCYLSKFVIARPPKTKTSKEILDCLQEIYLSFGVPNILQHDQGTEFSSKIALNQFKLFTNRKINKMQSDGDTEWTEKLQTAVLAANTQTKISTSYTPFYLMFGRDFDSSNLLNLITSPTNPGLLTEADISEAEVSEDENIQMDANEPRPFDFPIIDNEWIENLSSTRKADRMTAIENIKAGQKVQKKTYDSKVKHNRSEFVEGDEVLVHNIKKAKRLPGTKDVRKYLGPYTIEKVKPSHLVARKDPDSKTTTITHQSMTKISFSHERKKADSLDDILNLDTMEETFETLQQHSIYENIDSELLQLKPRILSALVNNTYLTQLHEKLATKAASLTSLNLLYSYHPPNELNFEVKEKLAVSAGNWYAGHRSSYPTEIPEETRRDLDYPIAVLLPVIIELIFPTEQVHEIIEIPEQSIQNASDLIPYPKWGGEYNNIVQSNTCSIDNILAILSSNKATIIESLKLIGSTHIEAEFHYIFQFAANCEFEKLREYVATKIGLEVIYDSSGLIRSYDFFGSEGNIIKYLRTEDLCNDKYITIFQCHQCTNIFETQFMISNIEGVITNLESSVNRSLVPIKCKSCGSTTAVLERISGQFKSIPVMLTIEIGHLPELPDIFASDIDKHFTISHNQRTLHYQLAGFSILSNRHFYSILYQNGQFYKYDGMREPIIQLWDCDTFIGSLNTVFYLLHSSD</sequence>
<dbReference type="InterPro" id="IPR050951">
    <property type="entry name" value="Retrovirus_Pol_polyprotein"/>
</dbReference>
<accession>A0AAV7JC69</accession>
<dbReference type="Gene3D" id="3.30.420.10">
    <property type="entry name" value="Ribonuclease H-like superfamily/Ribonuclease H"/>
    <property type="match status" value="2"/>
</dbReference>
<keyword evidence="3" id="KW-1185">Reference proteome</keyword>
<dbReference type="InterPro" id="IPR036397">
    <property type="entry name" value="RNaseH_sf"/>
</dbReference>
<dbReference type="AlphaFoldDB" id="A0AAV7JC69"/>
<feature type="domain" description="Integrase catalytic" evidence="1">
    <location>
        <begin position="56"/>
        <end position="146"/>
    </location>
</feature>
<dbReference type="EMBL" id="JAKMXF010000355">
    <property type="protein sequence ID" value="KAI6646363.1"/>
    <property type="molecule type" value="Genomic_DNA"/>
</dbReference>
<dbReference type="PANTHER" id="PTHR37984:SF5">
    <property type="entry name" value="PROTEIN NYNRIN-LIKE"/>
    <property type="match status" value="1"/>
</dbReference>
<reference evidence="2 3" key="1">
    <citation type="journal article" date="2023" name="BMC Biol.">
        <title>The compact genome of the sponge Oopsacas minuta (Hexactinellida) is lacking key metazoan core genes.</title>
        <authorList>
            <person name="Santini S."/>
            <person name="Schenkelaars Q."/>
            <person name="Jourda C."/>
            <person name="Duchesne M."/>
            <person name="Belahbib H."/>
            <person name="Rocher C."/>
            <person name="Selva M."/>
            <person name="Riesgo A."/>
            <person name="Vervoort M."/>
            <person name="Leys S.P."/>
            <person name="Kodjabachian L."/>
            <person name="Le Bivic A."/>
            <person name="Borchiellini C."/>
            <person name="Claverie J.M."/>
            <person name="Renard E."/>
        </authorList>
    </citation>
    <scope>NUCLEOTIDE SEQUENCE [LARGE SCALE GENOMIC DNA]</scope>
    <source>
        <strain evidence="2">SPO-2</strain>
    </source>
</reference>
<dbReference type="GO" id="GO:0003676">
    <property type="term" value="F:nucleic acid binding"/>
    <property type="evidence" value="ECO:0007669"/>
    <property type="project" value="InterPro"/>
</dbReference>
<dbReference type="SUPFAM" id="SSF53098">
    <property type="entry name" value="Ribonuclease H-like"/>
    <property type="match status" value="1"/>
</dbReference>
<evidence type="ECO:0000259" key="1">
    <source>
        <dbReference type="PROSITE" id="PS50994"/>
    </source>
</evidence>
<dbReference type="Proteomes" id="UP001165289">
    <property type="component" value="Unassembled WGS sequence"/>
</dbReference>
<protein>
    <submittedName>
        <fullName evidence="2">Gypsy retrotransposon integrase-like protein 1-like</fullName>
    </submittedName>
</protein>